<protein>
    <submittedName>
        <fullName evidence="2">Uncharacterized protein</fullName>
    </submittedName>
</protein>
<accession>A0ABW5RTZ9</accession>
<keyword evidence="3" id="KW-1185">Reference proteome</keyword>
<comment type="caution">
    <text evidence="2">The sequence shown here is derived from an EMBL/GenBank/DDBJ whole genome shotgun (WGS) entry which is preliminary data.</text>
</comment>
<evidence type="ECO:0000313" key="3">
    <source>
        <dbReference type="Proteomes" id="UP001597506"/>
    </source>
</evidence>
<evidence type="ECO:0000256" key="1">
    <source>
        <dbReference type="SAM" id="MobiDB-lite"/>
    </source>
</evidence>
<feature type="region of interest" description="Disordered" evidence="1">
    <location>
        <begin position="40"/>
        <end position="64"/>
    </location>
</feature>
<dbReference type="EMBL" id="JBHUMF010000031">
    <property type="protein sequence ID" value="MFD2681947.1"/>
    <property type="molecule type" value="Genomic_DNA"/>
</dbReference>
<dbReference type="RefSeq" id="WP_377936573.1">
    <property type="nucleotide sequence ID" value="NZ_JBHUMF010000031.1"/>
</dbReference>
<sequence>MNNIWKTIASKWRVQFKEEKEIKTKVETNFTQTFEAIKSGKSVPSAEEDIFGDGDDWDDLDDDI</sequence>
<proteinExistence type="predicted"/>
<organism evidence="2 3">
    <name type="scientific">Bacillus seohaeanensis</name>
    <dbReference type="NCBI Taxonomy" id="284580"/>
    <lineage>
        <taxon>Bacteria</taxon>
        <taxon>Bacillati</taxon>
        <taxon>Bacillota</taxon>
        <taxon>Bacilli</taxon>
        <taxon>Bacillales</taxon>
        <taxon>Bacillaceae</taxon>
        <taxon>Bacillus</taxon>
    </lineage>
</organism>
<name>A0ABW5RTZ9_9BACI</name>
<gene>
    <name evidence="2" type="ORF">ACFSUL_14490</name>
</gene>
<feature type="compositionally biased region" description="Acidic residues" evidence="1">
    <location>
        <begin position="46"/>
        <end position="64"/>
    </location>
</feature>
<reference evidence="3" key="1">
    <citation type="journal article" date="2019" name="Int. J. Syst. Evol. Microbiol.">
        <title>The Global Catalogue of Microorganisms (GCM) 10K type strain sequencing project: providing services to taxonomists for standard genome sequencing and annotation.</title>
        <authorList>
            <consortium name="The Broad Institute Genomics Platform"/>
            <consortium name="The Broad Institute Genome Sequencing Center for Infectious Disease"/>
            <person name="Wu L."/>
            <person name="Ma J."/>
        </authorList>
    </citation>
    <scope>NUCLEOTIDE SEQUENCE [LARGE SCALE GENOMIC DNA]</scope>
    <source>
        <strain evidence="3">KCTC 3913</strain>
    </source>
</reference>
<dbReference type="Proteomes" id="UP001597506">
    <property type="component" value="Unassembled WGS sequence"/>
</dbReference>
<evidence type="ECO:0000313" key="2">
    <source>
        <dbReference type="EMBL" id="MFD2681947.1"/>
    </source>
</evidence>